<organism evidence="2 3">
    <name type="scientific">Malus baccata</name>
    <name type="common">Siberian crab apple</name>
    <name type="synonym">Pyrus baccata</name>
    <dbReference type="NCBI Taxonomy" id="106549"/>
    <lineage>
        <taxon>Eukaryota</taxon>
        <taxon>Viridiplantae</taxon>
        <taxon>Streptophyta</taxon>
        <taxon>Embryophyta</taxon>
        <taxon>Tracheophyta</taxon>
        <taxon>Spermatophyta</taxon>
        <taxon>Magnoliopsida</taxon>
        <taxon>eudicotyledons</taxon>
        <taxon>Gunneridae</taxon>
        <taxon>Pentapetalae</taxon>
        <taxon>rosids</taxon>
        <taxon>fabids</taxon>
        <taxon>Rosales</taxon>
        <taxon>Rosaceae</taxon>
        <taxon>Amygdaloideae</taxon>
        <taxon>Maleae</taxon>
        <taxon>Malus</taxon>
    </lineage>
</organism>
<gene>
    <name evidence="2" type="ORF">C1H46_045916</name>
</gene>
<keyword evidence="3" id="KW-1185">Reference proteome</keyword>
<dbReference type="AlphaFoldDB" id="A0A540K2P5"/>
<protein>
    <submittedName>
        <fullName evidence="2">Uncharacterized protein</fullName>
    </submittedName>
</protein>
<evidence type="ECO:0000313" key="3">
    <source>
        <dbReference type="Proteomes" id="UP000315295"/>
    </source>
</evidence>
<dbReference type="EMBL" id="VIEB01022140">
    <property type="protein sequence ID" value="TQD68551.1"/>
    <property type="molecule type" value="Genomic_DNA"/>
</dbReference>
<evidence type="ECO:0000256" key="1">
    <source>
        <dbReference type="SAM" id="MobiDB-lite"/>
    </source>
</evidence>
<sequence length="50" mass="5797">MRIYTVWARRGNRGECDTVKEGQRKKLTCRRSESGQKRIRGSCPSGQLKK</sequence>
<name>A0A540K2P5_MALBA</name>
<dbReference type="Proteomes" id="UP000315295">
    <property type="component" value="Unassembled WGS sequence"/>
</dbReference>
<proteinExistence type="predicted"/>
<feature type="compositionally biased region" description="Basic and acidic residues" evidence="1">
    <location>
        <begin position="27"/>
        <end position="36"/>
    </location>
</feature>
<accession>A0A540K2P5</accession>
<comment type="caution">
    <text evidence="2">The sequence shown here is derived from an EMBL/GenBank/DDBJ whole genome shotgun (WGS) entry which is preliminary data.</text>
</comment>
<feature type="region of interest" description="Disordered" evidence="1">
    <location>
        <begin position="27"/>
        <end position="50"/>
    </location>
</feature>
<reference evidence="2 3" key="1">
    <citation type="journal article" date="2019" name="G3 (Bethesda)">
        <title>Sequencing of a Wild Apple (Malus baccata) Genome Unravels the Differences Between Cultivated and Wild Apple Species Regarding Disease Resistance and Cold Tolerance.</title>
        <authorList>
            <person name="Chen X."/>
        </authorList>
    </citation>
    <scope>NUCLEOTIDE SEQUENCE [LARGE SCALE GENOMIC DNA]</scope>
    <source>
        <strain evidence="3">cv. Shandingzi</strain>
        <tissue evidence="2">Leaves</tissue>
    </source>
</reference>
<evidence type="ECO:0000313" key="2">
    <source>
        <dbReference type="EMBL" id="TQD68551.1"/>
    </source>
</evidence>